<dbReference type="PANTHER" id="PTHR30349:SF41">
    <property type="entry name" value="INTEGRASE_RECOMBINASE PROTEIN MJ0367-RELATED"/>
    <property type="match status" value="1"/>
</dbReference>
<reference evidence="6" key="1">
    <citation type="journal article" date="2019" name="Int. J. Syst. Evol. Microbiol.">
        <title>The Global Catalogue of Microorganisms (GCM) 10K type strain sequencing project: providing services to taxonomists for standard genome sequencing and annotation.</title>
        <authorList>
            <consortium name="The Broad Institute Genomics Platform"/>
            <consortium name="The Broad Institute Genome Sequencing Center for Infectious Disease"/>
            <person name="Wu L."/>
            <person name="Ma J."/>
        </authorList>
    </citation>
    <scope>NUCLEOTIDE SEQUENCE [LARGE SCALE GENOMIC DNA]</scope>
    <source>
        <strain evidence="6">TISTR 1827</strain>
    </source>
</reference>
<organism evidence="5 6">
    <name type="scientific">Paenibacillus thailandensis</name>
    <dbReference type="NCBI Taxonomy" id="393250"/>
    <lineage>
        <taxon>Bacteria</taxon>
        <taxon>Bacillati</taxon>
        <taxon>Bacillota</taxon>
        <taxon>Bacilli</taxon>
        <taxon>Bacillales</taxon>
        <taxon>Paenibacillaceae</taxon>
        <taxon>Paenibacillus</taxon>
    </lineage>
</organism>
<keyword evidence="2" id="KW-0238">DNA-binding</keyword>
<dbReference type="Gene3D" id="1.10.150.130">
    <property type="match status" value="1"/>
</dbReference>
<evidence type="ECO:0000259" key="4">
    <source>
        <dbReference type="PROSITE" id="PS51898"/>
    </source>
</evidence>
<gene>
    <name evidence="5" type="ORF">ACFSW5_04055</name>
</gene>
<evidence type="ECO:0000313" key="5">
    <source>
        <dbReference type="EMBL" id="MFD2659436.1"/>
    </source>
</evidence>
<feature type="domain" description="Tyr recombinase" evidence="4">
    <location>
        <begin position="322"/>
        <end position="498"/>
    </location>
</feature>
<dbReference type="Gene3D" id="1.10.443.10">
    <property type="entry name" value="Intergrase catalytic core"/>
    <property type="match status" value="1"/>
</dbReference>
<evidence type="ECO:0000256" key="3">
    <source>
        <dbReference type="ARBA" id="ARBA00023172"/>
    </source>
</evidence>
<dbReference type="InterPro" id="IPR002104">
    <property type="entry name" value="Integrase_catalytic"/>
</dbReference>
<comment type="caution">
    <text evidence="5">The sequence shown here is derived from an EMBL/GenBank/DDBJ whole genome shotgun (WGS) entry which is preliminary data.</text>
</comment>
<comment type="similarity">
    <text evidence="1">Belongs to the 'phage' integrase family.</text>
</comment>
<dbReference type="InterPro" id="IPR010998">
    <property type="entry name" value="Integrase_recombinase_N"/>
</dbReference>
<dbReference type="CDD" id="cd00397">
    <property type="entry name" value="DNA_BRE_C"/>
    <property type="match status" value="1"/>
</dbReference>
<keyword evidence="6" id="KW-1185">Reference proteome</keyword>
<proteinExistence type="inferred from homology"/>
<evidence type="ECO:0000313" key="6">
    <source>
        <dbReference type="Proteomes" id="UP001597493"/>
    </source>
</evidence>
<dbReference type="PROSITE" id="PS51898">
    <property type="entry name" value="TYR_RECOMBINASE"/>
    <property type="match status" value="1"/>
</dbReference>
<dbReference type="InterPro" id="IPR013762">
    <property type="entry name" value="Integrase-like_cat_sf"/>
</dbReference>
<dbReference type="EMBL" id="JBHUMY010000003">
    <property type="protein sequence ID" value="MFD2659436.1"/>
    <property type="molecule type" value="Genomic_DNA"/>
</dbReference>
<dbReference type="PANTHER" id="PTHR30349">
    <property type="entry name" value="PHAGE INTEGRASE-RELATED"/>
    <property type="match status" value="1"/>
</dbReference>
<dbReference type="InterPro" id="IPR050090">
    <property type="entry name" value="Tyrosine_recombinase_XerCD"/>
</dbReference>
<accession>A0ABW5QSN0</accession>
<evidence type="ECO:0000256" key="2">
    <source>
        <dbReference type="ARBA" id="ARBA00023125"/>
    </source>
</evidence>
<dbReference type="Proteomes" id="UP001597493">
    <property type="component" value="Unassembled WGS sequence"/>
</dbReference>
<evidence type="ECO:0000256" key="1">
    <source>
        <dbReference type="ARBA" id="ARBA00008857"/>
    </source>
</evidence>
<dbReference type="RefSeq" id="WP_379270125.1">
    <property type="nucleotide sequence ID" value="NZ_JBHUGT010000040.1"/>
</dbReference>
<protein>
    <submittedName>
        <fullName evidence="5">Tyrosine-type recombinase/integrase</fullName>
    </submittedName>
</protein>
<dbReference type="SUPFAM" id="SSF56349">
    <property type="entry name" value="DNA breaking-rejoining enzymes"/>
    <property type="match status" value="1"/>
</dbReference>
<dbReference type="InterPro" id="IPR011010">
    <property type="entry name" value="DNA_brk_join_enz"/>
</dbReference>
<sequence length="502" mass="58686">MDNDQNIKDIDILGFMYSDHWKQNAKTIAEIASYENSTSQECLQTVPTGNHDIKSLSWEKVLLFLNTMYAFRWPEEDTSISSLGSHGLNEWLFKTQIQGRIFTPVVLDFLEKEKSLKSTSYFSLIQYALELINFFKTRTGLDARSIQDKELTNKDDLINFTEQSYPDFIQRDMILAISRKLFSYEFDLKKPCESQSPEEATQVIHHPAINAHIIYLIRSGVKVKSVAKYKFSYTMFMNWLHTNYIQFQSNSINDLPLSMVTEELLIEFRQYLLRLASKGVYSKHTVSDRFYDIRYLLSNLFKLGWLSKDITLDVSGIPYEKYLYRDLPTDAELQNFYQTILRHSDQPILELAAFGLMLLLGLRIHEVASIRYEDLNIENKTISVFGKNEKSVLLPLPEPLQKYFQSLMASRSRNDYVFGDNIQAIIRELRARYRLYSFVAGWNYPGGPHLLRHAFISRLSERSDCPPQLLMYLARHDRPENTARYVHRSPHQLTDAVNKINY</sequence>
<dbReference type="Pfam" id="PF00589">
    <property type="entry name" value="Phage_integrase"/>
    <property type="match status" value="1"/>
</dbReference>
<keyword evidence="3" id="KW-0233">DNA recombination</keyword>
<name>A0ABW5QSN0_9BACL</name>